<dbReference type="GO" id="GO:0005041">
    <property type="term" value="F:low-density lipoprotein particle receptor activity"/>
    <property type="evidence" value="ECO:0007669"/>
    <property type="project" value="TreeGrafter"/>
</dbReference>
<keyword evidence="24" id="KW-0675">Receptor</keyword>
<dbReference type="GO" id="GO:0005044">
    <property type="term" value="F:scavenger receptor activity"/>
    <property type="evidence" value="ECO:0007669"/>
    <property type="project" value="TreeGrafter"/>
</dbReference>
<dbReference type="GO" id="GO:0016324">
    <property type="term" value="C:apical plasma membrane"/>
    <property type="evidence" value="ECO:0007669"/>
    <property type="project" value="UniProtKB-SubCell"/>
</dbReference>
<keyword evidence="22" id="KW-0564">Palmitate</keyword>
<dbReference type="AlphaFoldDB" id="A0A3Q2NTF7"/>
<dbReference type="GO" id="GO:0006898">
    <property type="term" value="P:receptor-mediated endocytosis"/>
    <property type="evidence" value="ECO:0007669"/>
    <property type="project" value="TreeGrafter"/>
</dbReference>
<comment type="catalytic activity">
    <reaction evidence="4">
        <text>tetradecanoate(out) = tetradecanoate(in)</text>
        <dbReference type="Rhea" id="RHEA:45252"/>
        <dbReference type="ChEBI" id="CHEBI:30807"/>
    </reaction>
    <physiologicalReaction direction="left-to-right" evidence="4">
        <dbReference type="Rhea" id="RHEA:45253"/>
    </physiologicalReaction>
</comment>
<dbReference type="GO" id="GO:0030169">
    <property type="term" value="F:low-density lipoprotein particle binding"/>
    <property type="evidence" value="ECO:0007669"/>
    <property type="project" value="TreeGrafter"/>
</dbReference>
<evidence type="ECO:0000256" key="12">
    <source>
        <dbReference type="ARBA" id="ARBA00022448"/>
    </source>
</evidence>
<evidence type="ECO:0000256" key="24">
    <source>
        <dbReference type="ARBA" id="ARBA00023170"/>
    </source>
</evidence>
<comment type="similarity">
    <text evidence="10">Belongs to the CD36 family.</text>
</comment>
<evidence type="ECO:0000256" key="22">
    <source>
        <dbReference type="ARBA" id="ARBA00023139"/>
    </source>
</evidence>
<dbReference type="InterPro" id="IPR005428">
    <property type="entry name" value="CD36/SCARB1/SNMP1"/>
</dbReference>
<comment type="subcellular location">
    <subcellularLocation>
        <location evidence="6">Apical cell membrane</location>
    </subcellularLocation>
    <subcellularLocation>
        <location evidence="9">Cell membrane</location>
        <topology evidence="9">Multi-pass membrane protein</topology>
    </subcellularLocation>
    <subcellularLocation>
        <location evidence="8">Golgi apparatus</location>
    </subcellularLocation>
    <subcellularLocation>
        <location evidence="7">Membrane raft</location>
    </subcellularLocation>
</comment>
<dbReference type="GO" id="GO:0044539">
    <property type="term" value="P:long-chain fatty acid import into cell"/>
    <property type="evidence" value="ECO:0007669"/>
    <property type="project" value="TreeGrafter"/>
</dbReference>
<evidence type="ECO:0000256" key="4">
    <source>
        <dbReference type="ARBA" id="ARBA00000996"/>
    </source>
</evidence>
<dbReference type="PANTHER" id="PTHR11923">
    <property type="entry name" value="SCAVENGER RECEPTOR CLASS B TYPE-1 SR-B1"/>
    <property type="match status" value="1"/>
</dbReference>
<sequence>MSCCNRRCGLIAGAVFGAVVAVLGGILIPVGDLIIQKTVKQEAVIEPGTTAHENWAAAGAKVYRQFWLFEVTNAQEVLDDGAAPVVTERGPYTYMMRYLAKDNITFHHNHTVSYLLPNGAIFEPSMSAGTEEDKITSLNLKGFLAGAFFLLLLHSILETMIKTSNSSLFQRRTVKELLNCFVPTKYLIILFSPQSRSVYLNVLNKDPGHFAQTLNLGFWNDKYCDMLNGTDASSFPPFVDKKEPIFFFSSDICRSVSASYEETVNLKGIDVYRYSLLQSTLASPVDNPDNKCFCSNMKTTKNCTLAGVLDISSCQEGRPIYISLPHFLHGSPSLRTDVLGLNPDEEHHKTFLDVEPTTGFTLNFAKRIQVNMMYGPSKVCGDVKSVTVFLSSTFKQTATLDDETADMFKKELMSRIQMLEIIQQVLLGVGLGIFVLCLIFYCVVRRSHNQSKLA</sequence>
<evidence type="ECO:0000256" key="33">
    <source>
        <dbReference type="SAM" id="Phobius"/>
    </source>
</evidence>
<evidence type="ECO:0000256" key="31">
    <source>
        <dbReference type="ARBA" id="ARBA00032780"/>
    </source>
</evidence>
<feature type="transmembrane region" description="Helical" evidence="33">
    <location>
        <begin position="425"/>
        <end position="444"/>
    </location>
</feature>
<dbReference type="GO" id="GO:0006955">
    <property type="term" value="P:immune response"/>
    <property type="evidence" value="ECO:0007669"/>
    <property type="project" value="Ensembl"/>
</dbReference>
<evidence type="ECO:0000256" key="30">
    <source>
        <dbReference type="ARBA" id="ARBA00032188"/>
    </source>
</evidence>
<dbReference type="InterPro" id="IPR002159">
    <property type="entry name" value="CD36_fam"/>
</dbReference>
<evidence type="ECO:0000256" key="2">
    <source>
        <dbReference type="ARBA" id="ARBA00000626"/>
    </source>
</evidence>
<dbReference type="STRING" id="8078.ENSFHEP00000002335"/>
<feature type="disulfide bond" evidence="32">
    <location>
        <begin position="224"/>
        <end position="292"/>
    </location>
</feature>
<keyword evidence="20" id="KW-0445">Lipid transport</keyword>
<dbReference type="GO" id="GO:0033552">
    <property type="term" value="P:response to vitamin B3"/>
    <property type="evidence" value="ECO:0007669"/>
    <property type="project" value="Ensembl"/>
</dbReference>
<evidence type="ECO:0000256" key="8">
    <source>
        <dbReference type="ARBA" id="ARBA00004555"/>
    </source>
</evidence>
<dbReference type="GO" id="GO:0042742">
    <property type="term" value="P:defense response to bacterium"/>
    <property type="evidence" value="ECO:0007669"/>
    <property type="project" value="Ensembl"/>
</dbReference>
<keyword evidence="21 33" id="KW-0472">Membrane</keyword>
<dbReference type="PRINTS" id="PR01610">
    <property type="entry name" value="CD36ANTIGEN"/>
</dbReference>
<evidence type="ECO:0000256" key="10">
    <source>
        <dbReference type="ARBA" id="ARBA00010532"/>
    </source>
</evidence>
<reference evidence="34" key="1">
    <citation type="submission" date="2025-08" db="UniProtKB">
        <authorList>
            <consortium name="Ensembl"/>
        </authorList>
    </citation>
    <scope>IDENTIFICATION</scope>
</reference>
<dbReference type="PRINTS" id="PR01609">
    <property type="entry name" value="CD36FAMILY"/>
</dbReference>
<dbReference type="GO" id="GO:0019915">
    <property type="term" value="P:lipid storage"/>
    <property type="evidence" value="ECO:0007669"/>
    <property type="project" value="TreeGrafter"/>
</dbReference>
<name>A0A3Q2NTF7_FUNHE</name>
<evidence type="ECO:0000256" key="3">
    <source>
        <dbReference type="ARBA" id="ARBA00000934"/>
    </source>
</evidence>
<keyword evidence="12" id="KW-0813">Transport</keyword>
<keyword evidence="26" id="KW-0449">Lipoprotein</keyword>
<dbReference type="GO" id="GO:0005901">
    <property type="term" value="C:caveola"/>
    <property type="evidence" value="ECO:0007669"/>
    <property type="project" value="TreeGrafter"/>
</dbReference>
<evidence type="ECO:0000256" key="15">
    <source>
        <dbReference type="ARBA" id="ARBA00022692"/>
    </source>
</evidence>
<evidence type="ECO:0000256" key="23">
    <source>
        <dbReference type="ARBA" id="ARBA00023157"/>
    </source>
</evidence>
<keyword evidence="18 33" id="KW-1133">Transmembrane helix</keyword>
<dbReference type="GO" id="GO:0007155">
    <property type="term" value="P:cell adhesion"/>
    <property type="evidence" value="ECO:0007669"/>
    <property type="project" value="UniProtKB-KW"/>
</dbReference>
<evidence type="ECO:0000256" key="19">
    <source>
        <dbReference type="ARBA" id="ARBA00023034"/>
    </source>
</evidence>
<dbReference type="GO" id="GO:0005794">
    <property type="term" value="C:Golgi apparatus"/>
    <property type="evidence" value="ECO:0007669"/>
    <property type="project" value="UniProtKB-SubCell"/>
</dbReference>
<dbReference type="GeneTree" id="ENSGT00940000153372"/>
<evidence type="ECO:0000256" key="20">
    <source>
        <dbReference type="ARBA" id="ARBA00023055"/>
    </source>
</evidence>
<evidence type="ECO:0000313" key="35">
    <source>
        <dbReference type="Proteomes" id="UP000265000"/>
    </source>
</evidence>
<evidence type="ECO:0000256" key="25">
    <source>
        <dbReference type="ARBA" id="ARBA00023180"/>
    </source>
</evidence>
<evidence type="ECO:0000256" key="5">
    <source>
        <dbReference type="ARBA" id="ARBA00001892"/>
    </source>
</evidence>
<evidence type="ECO:0000256" key="18">
    <source>
        <dbReference type="ARBA" id="ARBA00022989"/>
    </source>
</evidence>
<evidence type="ECO:0000256" key="28">
    <source>
        <dbReference type="ARBA" id="ARBA00029966"/>
    </source>
</evidence>
<evidence type="ECO:0000256" key="9">
    <source>
        <dbReference type="ARBA" id="ARBA00004651"/>
    </source>
</evidence>
<comment type="catalytic activity">
    <reaction evidence="1">
        <text>(9Z,12Z)-octadecadienoate(out) = (9Z,12Z)-octadecadienoate(in)</text>
        <dbReference type="Rhea" id="RHEA:45264"/>
        <dbReference type="ChEBI" id="CHEBI:30245"/>
    </reaction>
    <physiologicalReaction direction="left-to-right" evidence="1">
        <dbReference type="Rhea" id="RHEA:45265"/>
    </physiologicalReaction>
</comment>
<evidence type="ECO:0000256" key="14">
    <source>
        <dbReference type="ARBA" id="ARBA00022499"/>
    </source>
</evidence>
<keyword evidence="17" id="KW-0130">Cell adhesion</keyword>
<comment type="catalytic activity">
    <reaction evidence="3">
        <text>hexadecanoate(out) = hexadecanoate(in)</text>
        <dbReference type="Rhea" id="RHEA:45256"/>
        <dbReference type="ChEBI" id="CHEBI:7896"/>
    </reaction>
    <physiologicalReaction direction="left-to-right" evidence="3">
        <dbReference type="Rhea" id="RHEA:45257"/>
    </physiologicalReaction>
</comment>
<comment type="catalytic activity">
    <reaction evidence="5">
        <text>butanoate(out) = butanoate(in)</text>
        <dbReference type="Rhea" id="RHEA:45248"/>
        <dbReference type="ChEBI" id="CHEBI:17968"/>
    </reaction>
    <physiologicalReaction direction="left-to-right" evidence="5">
        <dbReference type="Rhea" id="RHEA:45249"/>
    </physiologicalReaction>
</comment>
<evidence type="ECO:0000256" key="13">
    <source>
        <dbReference type="ARBA" id="ARBA00022475"/>
    </source>
</evidence>
<dbReference type="GO" id="GO:0007606">
    <property type="term" value="P:sensory perception of chemical stimulus"/>
    <property type="evidence" value="ECO:0007669"/>
    <property type="project" value="Ensembl"/>
</dbReference>
<keyword evidence="14" id="KW-1017">Isopeptide bond</keyword>
<evidence type="ECO:0000256" key="27">
    <source>
        <dbReference type="ARBA" id="ARBA00023949"/>
    </source>
</evidence>
<proteinExistence type="inferred from homology"/>
<evidence type="ECO:0000256" key="7">
    <source>
        <dbReference type="ARBA" id="ARBA00004285"/>
    </source>
</evidence>
<evidence type="ECO:0000256" key="11">
    <source>
        <dbReference type="ARBA" id="ARBA00020772"/>
    </source>
</evidence>
<dbReference type="GO" id="GO:0034694">
    <property type="term" value="P:response to prostaglandin"/>
    <property type="evidence" value="ECO:0007669"/>
    <property type="project" value="Ensembl"/>
</dbReference>
<dbReference type="Ensembl" id="ENSFHET00000012397.1">
    <property type="protein sequence ID" value="ENSFHEP00000002335.1"/>
    <property type="gene ID" value="ENSFHEG00000003190.1"/>
</dbReference>
<evidence type="ECO:0000256" key="17">
    <source>
        <dbReference type="ARBA" id="ARBA00022889"/>
    </source>
</evidence>
<keyword evidence="15 33" id="KW-0812">Transmembrane</keyword>
<protein>
    <recommendedName>
        <fullName evidence="11">Platelet glycoprotein 4</fullName>
    </recommendedName>
    <alternativeName>
        <fullName evidence="31">Glycoprotein IIIb</fullName>
    </alternativeName>
    <alternativeName>
        <fullName evidence="29">PAS IV</fullName>
    </alternativeName>
    <alternativeName>
        <fullName evidence="30">PAS-4</fullName>
    </alternativeName>
    <alternativeName>
        <fullName evidence="28">Platelet glycoprotein IV</fullName>
    </alternativeName>
</protein>
<evidence type="ECO:0000256" key="6">
    <source>
        <dbReference type="ARBA" id="ARBA00004221"/>
    </source>
</evidence>
<dbReference type="Proteomes" id="UP000265000">
    <property type="component" value="Unplaced"/>
</dbReference>
<evidence type="ECO:0000313" key="34">
    <source>
        <dbReference type="Ensembl" id="ENSFHEP00000002335.1"/>
    </source>
</evidence>
<evidence type="ECO:0000256" key="21">
    <source>
        <dbReference type="ARBA" id="ARBA00023136"/>
    </source>
</evidence>
<feature type="disulfide bond" evidence="32">
    <location>
        <begin position="294"/>
        <end position="303"/>
    </location>
</feature>
<keyword evidence="23 32" id="KW-1015">Disulfide bond</keyword>
<evidence type="ECO:0000256" key="32">
    <source>
        <dbReference type="PIRSR" id="PIRSR605428-52"/>
    </source>
</evidence>
<evidence type="ECO:0000256" key="16">
    <source>
        <dbReference type="ARBA" id="ARBA00022843"/>
    </source>
</evidence>
<comment type="catalytic activity">
    <reaction evidence="2">
        <text>(9Z)-octadecenoate(out) = (9Z)-octadecenoate(in)</text>
        <dbReference type="Rhea" id="RHEA:33655"/>
        <dbReference type="ChEBI" id="CHEBI:30823"/>
    </reaction>
    <physiologicalReaction direction="left-to-right" evidence="2">
        <dbReference type="Rhea" id="RHEA:33656"/>
    </physiologicalReaction>
</comment>
<evidence type="ECO:0000256" key="29">
    <source>
        <dbReference type="ARBA" id="ARBA00031821"/>
    </source>
</evidence>
<keyword evidence="13" id="KW-1003">Cell membrane</keyword>
<dbReference type="GO" id="GO:0034383">
    <property type="term" value="P:low-density lipoprotein particle clearance"/>
    <property type="evidence" value="ECO:0007669"/>
    <property type="project" value="TreeGrafter"/>
</dbReference>
<dbReference type="GO" id="GO:0009986">
    <property type="term" value="C:cell surface"/>
    <property type="evidence" value="ECO:0007669"/>
    <property type="project" value="TreeGrafter"/>
</dbReference>
<keyword evidence="25" id="KW-0325">Glycoprotein</keyword>
<keyword evidence="35" id="KW-1185">Reference proteome</keyword>
<accession>A0A3Q2NTF7</accession>
<organism evidence="34 35">
    <name type="scientific">Fundulus heteroclitus</name>
    <name type="common">Killifish</name>
    <name type="synonym">Mummichog</name>
    <dbReference type="NCBI Taxonomy" id="8078"/>
    <lineage>
        <taxon>Eukaryota</taxon>
        <taxon>Metazoa</taxon>
        <taxon>Chordata</taxon>
        <taxon>Craniata</taxon>
        <taxon>Vertebrata</taxon>
        <taxon>Euteleostomi</taxon>
        <taxon>Actinopterygii</taxon>
        <taxon>Neopterygii</taxon>
        <taxon>Teleostei</taxon>
        <taxon>Neoteleostei</taxon>
        <taxon>Acanthomorphata</taxon>
        <taxon>Ovalentaria</taxon>
        <taxon>Atherinomorphae</taxon>
        <taxon>Cyprinodontiformes</taxon>
        <taxon>Fundulidae</taxon>
        <taxon>Fundulus</taxon>
    </lineage>
</organism>
<dbReference type="PANTHER" id="PTHR11923:SF12">
    <property type="entry name" value="PLATELET GLYCOPROTEIN 4"/>
    <property type="match status" value="1"/>
</dbReference>
<comment type="catalytic activity">
    <reaction evidence="27">
        <text>tetracosanoate(out) = tetracosanoate(in)</text>
        <dbReference type="Rhea" id="RHEA:45260"/>
        <dbReference type="ChEBI" id="CHEBI:31014"/>
    </reaction>
    <physiologicalReaction direction="left-to-right" evidence="27">
        <dbReference type="Rhea" id="RHEA:45261"/>
    </physiologicalReaction>
</comment>
<feature type="disulfide bond" evidence="32">
    <location>
        <begin position="253"/>
        <end position="314"/>
    </location>
</feature>
<dbReference type="GO" id="GO:0150094">
    <property type="term" value="P:amyloid-beta clearance by cellular catabolic process"/>
    <property type="evidence" value="ECO:0007669"/>
    <property type="project" value="TreeGrafter"/>
</dbReference>
<dbReference type="Pfam" id="PF01130">
    <property type="entry name" value="CD36"/>
    <property type="match status" value="2"/>
</dbReference>
<reference evidence="34" key="2">
    <citation type="submission" date="2025-09" db="UniProtKB">
        <authorList>
            <consortium name="Ensembl"/>
        </authorList>
    </citation>
    <scope>IDENTIFICATION</scope>
</reference>
<keyword evidence="19" id="KW-0333">Golgi apparatus</keyword>
<evidence type="ECO:0000256" key="1">
    <source>
        <dbReference type="ARBA" id="ARBA00000542"/>
    </source>
</evidence>
<dbReference type="GO" id="GO:0042953">
    <property type="term" value="P:lipoprotein transport"/>
    <property type="evidence" value="ECO:0007669"/>
    <property type="project" value="TreeGrafter"/>
</dbReference>
<keyword evidence="16" id="KW-0832">Ubl conjugation</keyword>
<evidence type="ECO:0000256" key="26">
    <source>
        <dbReference type="ARBA" id="ARBA00023288"/>
    </source>
</evidence>